<dbReference type="CDD" id="cd01935">
    <property type="entry name" value="Ntn_CGH_like"/>
    <property type="match status" value="1"/>
</dbReference>
<proteinExistence type="predicted"/>
<reference evidence="2 3" key="1">
    <citation type="journal article" date="2010" name="Int. J. Syst. Evol. Microbiol.">
        <title>Bacillus horneckiae sp. nov., isolated from a spacecraft-assembly clean room.</title>
        <authorList>
            <person name="Vaishampayan P."/>
            <person name="Probst A."/>
            <person name="Krishnamurthi S."/>
            <person name="Ghosh S."/>
            <person name="Osman S."/>
            <person name="McDowall A."/>
            <person name="Ruckmani A."/>
            <person name="Mayilraj S."/>
            <person name="Venkateswaran K."/>
        </authorList>
    </citation>
    <scope>NUCLEOTIDE SEQUENCE [LARGE SCALE GENOMIC DNA]</scope>
    <source>
        <strain evidence="3">1PO1SC</strain>
    </source>
</reference>
<accession>A0A2N0Z9W8</accession>
<dbReference type="AlphaFoldDB" id="A0A2N0Z9W8"/>
<dbReference type="EMBL" id="PISD01000073">
    <property type="protein sequence ID" value="PKG26303.1"/>
    <property type="molecule type" value="Genomic_DNA"/>
</dbReference>
<dbReference type="InterPro" id="IPR029055">
    <property type="entry name" value="Ntn_hydrolases_N"/>
</dbReference>
<dbReference type="PANTHER" id="PTHR34180:SF1">
    <property type="entry name" value="BETA-ALANYL-DOPAMINE_CARCININE HYDROLASE"/>
    <property type="match status" value="1"/>
</dbReference>
<feature type="domain" description="Peptidase C45 hydrolase" evidence="1">
    <location>
        <begin position="103"/>
        <end position="311"/>
    </location>
</feature>
<dbReference type="InterPro" id="IPR047801">
    <property type="entry name" value="Peptidase_C45"/>
</dbReference>
<evidence type="ECO:0000259" key="1">
    <source>
        <dbReference type="Pfam" id="PF03417"/>
    </source>
</evidence>
<dbReference type="Gene3D" id="3.60.60.10">
    <property type="entry name" value="Penicillin V Acylase, Chain A"/>
    <property type="match status" value="1"/>
</dbReference>
<organism evidence="2 3">
    <name type="scientific">Cytobacillus horneckiae</name>
    <dbReference type="NCBI Taxonomy" id="549687"/>
    <lineage>
        <taxon>Bacteria</taxon>
        <taxon>Bacillati</taxon>
        <taxon>Bacillota</taxon>
        <taxon>Bacilli</taxon>
        <taxon>Bacillales</taxon>
        <taxon>Bacillaceae</taxon>
        <taxon>Cytobacillus</taxon>
    </lineage>
</organism>
<evidence type="ECO:0000313" key="2">
    <source>
        <dbReference type="EMBL" id="PKG26303.1"/>
    </source>
</evidence>
<dbReference type="SUPFAM" id="SSF56235">
    <property type="entry name" value="N-terminal nucleophile aminohydrolases (Ntn hydrolases)"/>
    <property type="match status" value="1"/>
</dbReference>
<name>A0A2N0Z9W8_9BACI</name>
<sequence>MGFEKFSVEVLQIRGRSYDIGVQIGEKMKNHPIVITFEKMAKQEINIKNMKAIYADFAPHLLDELEGLSEGLKLPFHRAAAILSGYDMPKVEAMGCSAVITKDYYVRNYDFSPRFYDHLFSFIQPEECHASAGYNLQLIGRHDGVNSKGLVVGLHFVSNDSYKEGISAWTAIRMVLDSCASTDEAIVMLKEIPHAACYNFSIGDKGGDIAVVEASPDKVAIRRGDHYLACVNHFLINELKEKNRKHIEHSIRRSAYIAYLEEQSLTAYQMFNEFSNRQSPLFFTEYGDLFGTMHTFAYSFTNARLQTKIAQGIRGIDVNFDEWVNGKNIEYADLKGKIEFDAKSKP</sequence>
<keyword evidence="3" id="KW-1185">Reference proteome</keyword>
<protein>
    <submittedName>
        <fullName evidence="2">Peptidase C45</fullName>
    </submittedName>
</protein>
<dbReference type="PANTHER" id="PTHR34180">
    <property type="entry name" value="PEPTIDASE C45"/>
    <property type="match status" value="1"/>
</dbReference>
<gene>
    <name evidence="2" type="ORF">CWS20_24760</name>
</gene>
<dbReference type="Proteomes" id="UP000233343">
    <property type="component" value="Unassembled WGS sequence"/>
</dbReference>
<dbReference type="Pfam" id="PF03417">
    <property type="entry name" value="AAT"/>
    <property type="match status" value="1"/>
</dbReference>
<comment type="caution">
    <text evidence="2">The sequence shown here is derived from an EMBL/GenBank/DDBJ whole genome shotgun (WGS) entry which is preliminary data.</text>
</comment>
<dbReference type="InterPro" id="IPR047794">
    <property type="entry name" value="C45_proenzyme-like"/>
</dbReference>
<dbReference type="NCBIfam" id="NF040521">
    <property type="entry name" value="C45_proenzyme"/>
    <property type="match status" value="1"/>
</dbReference>
<evidence type="ECO:0000313" key="3">
    <source>
        <dbReference type="Proteomes" id="UP000233343"/>
    </source>
</evidence>
<dbReference type="InterPro" id="IPR005079">
    <property type="entry name" value="Peptidase_C45_hydrolase"/>
</dbReference>